<gene>
    <name evidence="10" type="ORF">A1353_07915</name>
</gene>
<dbReference type="GO" id="GO:0060003">
    <property type="term" value="P:copper ion export"/>
    <property type="evidence" value="ECO:0007669"/>
    <property type="project" value="TreeGrafter"/>
</dbReference>
<dbReference type="GO" id="GO:0016020">
    <property type="term" value="C:membrane"/>
    <property type="evidence" value="ECO:0007669"/>
    <property type="project" value="InterPro"/>
</dbReference>
<evidence type="ECO:0000259" key="7">
    <source>
        <dbReference type="Pfam" id="PF25919"/>
    </source>
</evidence>
<dbReference type="GO" id="GO:0022857">
    <property type="term" value="F:transmembrane transporter activity"/>
    <property type="evidence" value="ECO:0007669"/>
    <property type="project" value="InterPro"/>
</dbReference>
<feature type="region of interest" description="Disordered" evidence="5">
    <location>
        <begin position="454"/>
        <end position="485"/>
    </location>
</feature>
<feature type="domain" description="CzcB-like C-terminal circularly permuted SH3-like" evidence="9">
    <location>
        <begin position="382"/>
        <end position="441"/>
    </location>
</feature>
<dbReference type="InterPro" id="IPR058792">
    <property type="entry name" value="Beta-barrel_RND_2"/>
</dbReference>
<keyword evidence="6" id="KW-0812">Transmembrane</keyword>
<dbReference type="InterPro" id="IPR058649">
    <property type="entry name" value="CzcB_C"/>
</dbReference>
<dbReference type="RefSeq" id="WP_026601806.1">
    <property type="nucleotide sequence ID" value="NZ_LUUH01000030.1"/>
</dbReference>
<dbReference type="SUPFAM" id="SSF111369">
    <property type="entry name" value="HlyD-like secretion proteins"/>
    <property type="match status" value="1"/>
</dbReference>
<protein>
    <submittedName>
        <fullName evidence="10">Uncharacterized protein</fullName>
    </submittedName>
</protein>
<organism evidence="10 11">
    <name type="scientific">Methylomonas methanica</name>
    <dbReference type="NCBI Taxonomy" id="421"/>
    <lineage>
        <taxon>Bacteria</taxon>
        <taxon>Pseudomonadati</taxon>
        <taxon>Pseudomonadota</taxon>
        <taxon>Gammaproteobacteria</taxon>
        <taxon>Methylococcales</taxon>
        <taxon>Methylococcaceae</taxon>
        <taxon>Methylomonas</taxon>
    </lineage>
</organism>
<keyword evidence="6" id="KW-0472">Membrane</keyword>
<evidence type="ECO:0000256" key="2">
    <source>
        <dbReference type="ARBA" id="ARBA00022448"/>
    </source>
</evidence>
<evidence type="ECO:0000256" key="1">
    <source>
        <dbReference type="ARBA" id="ARBA00009477"/>
    </source>
</evidence>
<dbReference type="EMBL" id="LUUH01000030">
    <property type="protein sequence ID" value="OAI06957.1"/>
    <property type="molecule type" value="Genomic_DNA"/>
</dbReference>
<keyword evidence="4" id="KW-0406">Ion transport</keyword>
<evidence type="ECO:0000256" key="6">
    <source>
        <dbReference type="SAM" id="Phobius"/>
    </source>
</evidence>
<dbReference type="Pfam" id="PF25954">
    <property type="entry name" value="Beta-barrel_RND_2"/>
    <property type="match status" value="1"/>
</dbReference>
<reference evidence="10 11" key="1">
    <citation type="submission" date="2016-03" db="EMBL/GenBank/DDBJ databases">
        <authorList>
            <person name="Ploux O."/>
        </authorList>
    </citation>
    <scope>NUCLEOTIDE SEQUENCE [LARGE SCALE GENOMIC DNA]</scope>
    <source>
        <strain evidence="10 11">R-45371</strain>
    </source>
</reference>
<comment type="caution">
    <text evidence="10">The sequence shown here is derived from an EMBL/GenBank/DDBJ whole genome shotgun (WGS) entry which is preliminary data.</text>
</comment>
<evidence type="ECO:0000256" key="3">
    <source>
        <dbReference type="ARBA" id="ARBA00022729"/>
    </source>
</evidence>
<evidence type="ECO:0000313" key="11">
    <source>
        <dbReference type="Proteomes" id="UP000077763"/>
    </source>
</evidence>
<accession>A0A177MMB4</accession>
<dbReference type="Pfam" id="PF25919">
    <property type="entry name" value="BSH_CusB"/>
    <property type="match status" value="1"/>
</dbReference>
<evidence type="ECO:0000259" key="8">
    <source>
        <dbReference type="Pfam" id="PF25954"/>
    </source>
</evidence>
<dbReference type="NCBIfam" id="TIGR01730">
    <property type="entry name" value="RND_mfp"/>
    <property type="match status" value="1"/>
</dbReference>
<dbReference type="Gene3D" id="2.40.420.20">
    <property type="match status" value="1"/>
</dbReference>
<dbReference type="FunFam" id="2.40.420.20:FF:000003">
    <property type="entry name" value="Cation efflux system protein cusB"/>
    <property type="match status" value="1"/>
</dbReference>
<keyword evidence="2" id="KW-0813">Transport</keyword>
<feature type="transmembrane region" description="Helical" evidence="6">
    <location>
        <begin position="6"/>
        <end position="24"/>
    </location>
</feature>
<dbReference type="Gene3D" id="2.40.30.170">
    <property type="match status" value="1"/>
</dbReference>
<dbReference type="GO" id="GO:0030288">
    <property type="term" value="C:outer membrane-bounded periplasmic space"/>
    <property type="evidence" value="ECO:0007669"/>
    <property type="project" value="TreeGrafter"/>
</dbReference>
<dbReference type="GO" id="GO:0046914">
    <property type="term" value="F:transition metal ion binding"/>
    <property type="evidence" value="ECO:0007669"/>
    <property type="project" value="TreeGrafter"/>
</dbReference>
<feature type="domain" description="CusB-like beta-barrel" evidence="8">
    <location>
        <begin position="297"/>
        <end position="373"/>
    </location>
</feature>
<evidence type="ECO:0000259" key="9">
    <source>
        <dbReference type="Pfam" id="PF25975"/>
    </source>
</evidence>
<dbReference type="InterPro" id="IPR051909">
    <property type="entry name" value="MFP_Cation_Efflux"/>
</dbReference>
<dbReference type="AlphaFoldDB" id="A0A177MMB4"/>
<dbReference type="Proteomes" id="UP000077763">
    <property type="component" value="Unassembled WGS sequence"/>
</dbReference>
<dbReference type="Gene3D" id="2.40.50.100">
    <property type="match status" value="1"/>
</dbReference>
<comment type="similarity">
    <text evidence="1">Belongs to the membrane fusion protein (MFP) (TC 8.A.1) family.</text>
</comment>
<proteinExistence type="inferred from homology"/>
<evidence type="ECO:0000256" key="4">
    <source>
        <dbReference type="ARBA" id="ARBA00023065"/>
    </source>
</evidence>
<dbReference type="InterPro" id="IPR006143">
    <property type="entry name" value="RND_pump_MFP"/>
</dbReference>
<dbReference type="Pfam" id="PF25975">
    <property type="entry name" value="CzcB_C"/>
    <property type="match status" value="1"/>
</dbReference>
<feature type="compositionally biased region" description="Basic and acidic residues" evidence="5">
    <location>
        <begin position="474"/>
        <end position="485"/>
    </location>
</feature>
<dbReference type="InterPro" id="IPR058790">
    <property type="entry name" value="BSH_CusB"/>
</dbReference>
<feature type="domain" description="CusB-like barrel-sandwich hybrid" evidence="7">
    <location>
        <begin position="164"/>
        <end position="293"/>
    </location>
</feature>
<dbReference type="PANTHER" id="PTHR30097:SF15">
    <property type="entry name" value="CATION EFFLUX SYSTEM PROTEIN CUSB"/>
    <property type="match status" value="1"/>
</dbReference>
<dbReference type="FunFam" id="2.40.30.170:FF:000010">
    <property type="entry name" value="Efflux RND transporter periplasmic adaptor subunit"/>
    <property type="match status" value="1"/>
</dbReference>
<dbReference type="PANTHER" id="PTHR30097">
    <property type="entry name" value="CATION EFFLUX SYSTEM PROTEIN CUSB"/>
    <property type="match status" value="1"/>
</dbReference>
<dbReference type="GO" id="GO:0015679">
    <property type="term" value="P:plasma membrane copper ion transport"/>
    <property type="evidence" value="ECO:0007669"/>
    <property type="project" value="TreeGrafter"/>
</dbReference>
<name>A0A177MMB4_METMH</name>
<keyword evidence="6" id="KW-1133">Transmembrane helix</keyword>
<sequence length="485" mass="54267">MTKQAILVSILTMIIGIAGGFWLANKPQSMEKTVSVAEHKPRFYRHPMNPKVTSSTPAKDEMGMDYLPVYADELSPTSQPNKGRILYYRHPMGTADTSPVPKKDEMGMDYLPVYEGKVTSSKLLTISPEKIQKLGVKTEKVQYRDLVRSIRAPGSIQVDERRLHVINAKFEGWIQRLLVNSTGQAVKRGQPLLEVYSPDLLTAQQEYLIAKQGEASLQQASPQALATAQQLTRNALKRLNYWDIGQAQLQRLQEQDRVIETLSLQSPVNGVVMEKPAVDGMRFMPGEILFQIADLSRVWLIVDVFEPDLEWVKMGQAVVVAFKAYPDKSFQGQVGFVYPTLNTDTRTVKVRVDMDNAQGFLRPGLYGSVELLTSQQQHRELSVPDSAILDSGTRQVVLVQEDEGRFEPRPVKIGHQTGGFSEVLEGLQDGDNVVTRANFLIDAESNLKAALDSMRSVDQMPESEATQPDTQAMPRHDHNQHAVEN</sequence>
<evidence type="ECO:0000313" key="10">
    <source>
        <dbReference type="EMBL" id="OAI06957.1"/>
    </source>
</evidence>
<keyword evidence="3" id="KW-0732">Signal</keyword>
<evidence type="ECO:0000256" key="5">
    <source>
        <dbReference type="SAM" id="MobiDB-lite"/>
    </source>
</evidence>